<accession>A0AA86RAM0</accession>
<dbReference type="AlphaFoldDB" id="A0AA86RAM0"/>
<reference evidence="3 4" key="2">
    <citation type="submission" date="2024-07" db="EMBL/GenBank/DDBJ databases">
        <authorList>
            <person name="Akdeniz Z."/>
        </authorList>
    </citation>
    <scope>NUCLEOTIDE SEQUENCE [LARGE SCALE GENOMIC DNA]</scope>
</reference>
<sequence length="682" mass="78784">MKGLSLGSILSGLPFSSIYSSDISSSASETSSTPSFRRFQRSALRYFLSILRPDCSSCLFLYTSKSSIPRSQSSGLITFGFGGFGLPSSSTSGSGSSSGIPAFFGILISQRSSSGSNPMRLQFSIQLKFSSSNSSYSVFFKIIFTSCFLTSAMYFLRLLSQQAFSPCLKTQRLCLFNSSKNSLNSALSSCSYLQSFGKSMINWGFGTLNPSGCSRQQFASKYSCLIFIEVVSLTKFFNYLYVIIMFDCQLTNKQFNINYTIYIQKQMSIYVIIIKLLHFIKFMTLIAINQQITQLTHSHSFHSFKRKTDEEQSTFRAFWFNFKDKAVVEQKHVLGQNLSVNGTQENWPELVDLNPETVNPDILNEYLGTKSIVMENIETRRQHGIIRRYFGRLLDYESHNIIAPNSIKSLIEIDSENIFENVDNFIVLQYEREAHLLYFDTFQNKQQYIHEFYKQAGMLFEQNYIDEDYEMLITHKNDLQNLQIVTIEEFKNSFDWKLKFSDDIVAGKEISLRIKNPDGPIYICFIDQQGIVRRTLKFESQPRFLIQPQEGGMKISVTNSRFSCSLASKQWKYTRLNKYTFKKLETLQARRKFKDVQVYVFVKNKLVKAKLQIDQSSIVLRIIIKLHSFDLIACKIHMLDYKHVLIVDKGIQILVQFDRYDDLIGVFYYIHTLQGYKFKVLE</sequence>
<keyword evidence="1" id="KW-0812">Transmembrane</keyword>
<reference evidence="2" key="1">
    <citation type="submission" date="2023-06" db="EMBL/GenBank/DDBJ databases">
        <authorList>
            <person name="Kurt Z."/>
        </authorList>
    </citation>
    <scope>NUCLEOTIDE SEQUENCE</scope>
</reference>
<evidence type="ECO:0000256" key="1">
    <source>
        <dbReference type="SAM" id="Phobius"/>
    </source>
</evidence>
<keyword evidence="4" id="KW-1185">Reference proteome</keyword>
<feature type="transmembrane region" description="Helical" evidence="1">
    <location>
        <begin position="267"/>
        <end position="288"/>
    </location>
</feature>
<comment type="caution">
    <text evidence="2">The sequence shown here is derived from an EMBL/GenBank/DDBJ whole genome shotgun (WGS) entry which is preliminary data.</text>
</comment>
<dbReference type="Proteomes" id="UP001642409">
    <property type="component" value="Unassembled WGS sequence"/>
</dbReference>
<keyword evidence="1" id="KW-0472">Membrane</keyword>
<evidence type="ECO:0000313" key="4">
    <source>
        <dbReference type="Proteomes" id="UP001642409"/>
    </source>
</evidence>
<keyword evidence="1" id="KW-1133">Transmembrane helix</keyword>
<dbReference type="EMBL" id="CATOUU010001074">
    <property type="protein sequence ID" value="CAI9970446.1"/>
    <property type="molecule type" value="Genomic_DNA"/>
</dbReference>
<name>A0AA86RAM0_9EUKA</name>
<evidence type="ECO:0000313" key="2">
    <source>
        <dbReference type="EMBL" id="CAI9970446.1"/>
    </source>
</evidence>
<protein>
    <submittedName>
        <fullName evidence="3">Hypothetical_protein</fullName>
    </submittedName>
</protein>
<dbReference type="EMBL" id="CAXDID020000122">
    <property type="protein sequence ID" value="CAL6032204.1"/>
    <property type="molecule type" value="Genomic_DNA"/>
</dbReference>
<feature type="transmembrane region" description="Helical" evidence="1">
    <location>
        <begin position="225"/>
        <end position="246"/>
    </location>
</feature>
<organism evidence="2">
    <name type="scientific">Hexamita inflata</name>
    <dbReference type="NCBI Taxonomy" id="28002"/>
    <lineage>
        <taxon>Eukaryota</taxon>
        <taxon>Metamonada</taxon>
        <taxon>Diplomonadida</taxon>
        <taxon>Hexamitidae</taxon>
        <taxon>Hexamitinae</taxon>
        <taxon>Hexamita</taxon>
    </lineage>
</organism>
<evidence type="ECO:0000313" key="3">
    <source>
        <dbReference type="EMBL" id="CAL6032204.1"/>
    </source>
</evidence>
<gene>
    <name evidence="3" type="ORF">HINF_LOCUS34370</name>
    <name evidence="2" type="ORF">HINF_LOCUS58091</name>
</gene>
<proteinExistence type="predicted"/>